<dbReference type="PROSITE" id="PS52016">
    <property type="entry name" value="TONB_DEPENDENT_REC_3"/>
    <property type="match status" value="1"/>
</dbReference>
<keyword evidence="4" id="KW-0410">Iron transport</keyword>
<keyword evidence="7" id="KW-0406">Ion transport</keyword>
<evidence type="ECO:0000259" key="14">
    <source>
        <dbReference type="Pfam" id="PF00593"/>
    </source>
</evidence>
<evidence type="ECO:0000256" key="2">
    <source>
        <dbReference type="ARBA" id="ARBA00022448"/>
    </source>
</evidence>
<reference evidence="16 17" key="1">
    <citation type="submission" date="2018-09" db="EMBL/GenBank/DDBJ databases">
        <title>Altererythrobacter spongiae sp. nov., isolated from a marine sponge.</title>
        <authorList>
            <person name="Zhuang L."/>
            <person name="Luo L."/>
        </authorList>
    </citation>
    <scope>NUCLEOTIDE SEQUENCE [LARGE SCALE GENOMIC DNA]</scope>
    <source>
        <strain evidence="16 17">HN-Y73</strain>
    </source>
</reference>
<dbReference type="Gene3D" id="2.40.170.20">
    <property type="entry name" value="TonB-dependent receptor, beta-barrel domain"/>
    <property type="match status" value="1"/>
</dbReference>
<gene>
    <name evidence="16" type="ORF">D6851_13115</name>
</gene>
<dbReference type="InterPro" id="IPR012910">
    <property type="entry name" value="Plug_dom"/>
</dbReference>
<evidence type="ECO:0000256" key="11">
    <source>
        <dbReference type="PROSITE-ProRule" id="PRU01360"/>
    </source>
</evidence>
<feature type="domain" description="TonB-dependent receptor plug" evidence="15">
    <location>
        <begin position="59"/>
        <end position="171"/>
    </location>
</feature>
<proteinExistence type="inferred from homology"/>
<evidence type="ECO:0000256" key="8">
    <source>
        <dbReference type="ARBA" id="ARBA00023077"/>
    </source>
</evidence>
<dbReference type="InterPro" id="IPR036942">
    <property type="entry name" value="Beta-barrel_TonB_sf"/>
</dbReference>
<dbReference type="PANTHER" id="PTHR32552:SF81">
    <property type="entry name" value="TONB-DEPENDENT OUTER MEMBRANE RECEPTOR"/>
    <property type="match status" value="1"/>
</dbReference>
<keyword evidence="5 11" id="KW-0812">Transmembrane</keyword>
<dbReference type="Pfam" id="PF07715">
    <property type="entry name" value="Plug"/>
    <property type="match status" value="1"/>
</dbReference>
<keyword evidence="3 11" id="KW-1134">Transmembrane beta strand</keyword>
<accession>A0A420EFD4</accession>
<evidence type="ECO:0000256" key="1">
    <source>
        <dbReference type="ARBA" id="ARBA00004571"/>
    </source>
</evidence>
<comment type="similarity">
    <text evidence="11 12">Belongs to the TonB-dependent receptor family.</text>
</comment>
<feature type="signal peptide" evidence="13">
    <location>
        <begin position="1"/>
        <end position="25"/>
    </location>
</feature>
<dbReference type="GO" id="GO:0009279">
    <property type="term" value="C:cell outer membrane"/>
    <property type="evidence" value="ECO:0007669"/>
    <property type="project" value="UniProtKB-SubCell"/>
</dbReference>
<evidence type="ECO:0000259" key="15">
    <source>
        <dbReference type="Pfam" id="PF07715"/>
    </source>
</evidence>
<evidence type="ECO:0000256" key="6">
    <source>
        <dbReference type="ARBA" id="ARBA00023004"/>
    </source>
</evidence>
<dbReference type="GO" id="GO:0006826">
    <property type="term" value="P:iron ion transport"/>
    <property type="evidence" value="ECO:0007669"/>
    <property type="project" value="UniProtKB-KW"/>
</dbReference>
<evidence type="ECO:0000256" key="13">
    <source>
        <dbReference type="SAM" id="SignalP"/>
    </source>
</evidence>
<dbReference type="Proteomes" id="UP000284395">
    <property type="component" value="Unassembled WGS sequence"/>
</dbReference>
<keyword evidence="13" id="KW-0732">Signal</keyword>
<feature type="chain" id="PRO_5019528057" evidence="13">
    <location>
        <begin position="26"/>
        <end position="781"/>
    </location>
</feature>
<dbReference type="OrthoDB" id="9760333at2"/>
<evidence type="ECO:0000256" key="4">
    <source>
        <dbReference type="ARBA" id="ARBA00022496"/>
    </source>
</evidence>
<evidence type="ECO:0000256" key="5">
    <source>
        <dbReference type="ARBA" id="ARBA00022692"/>
    </source>
</evidence>
<dbReference type="AlphaFoldDB" id="A0A420EFD4"/>
<keyword evidence="6" id="KW-0408">Iron</keyword>
<dbReference type="Pfam" id="PF00593">
    <property type="entry name" value="TonB_dep_Rec_b-barrel"/>
    <property type="match status" value="1"/>
</dbReference>
<evidence type="ECO:0000313" key="17">
    <source>
        <dbReference type="Proteomes" id="UP000284395"/>
    </source>
</evidence>
<name>A0A420EFD4_9SPHN</name>
<dbReference type="RefSeq" id="WP_120325319.1">
    <property type="nucleotide sequence ID" value="NZ_RAPF01000006.1"/>
</dbReference>
<keyword evidence="10 11" id="KW-0998">Cell outer membrane</keyword>
<organism evidence="16 17">
    <name type="scientific">Altericroceibacterium spongiae</name>
    <dbReference type="NCBI Taxonomy" id="2320269"/>
    <lineage>
        <taxon>Bacteria</taxon>
        <taxon>Pseudomonadati</taxon>
        <taxon>Pseudomonadota</taxon>
        <taxon>Alphaproteobacteria</taxon>
        <taxon>Sphingomonadales</taxon>
        <taxon>Erythrobacteraceae</taxon>
        <taxon>Altericroceibacterium</taxon>
    </lineage>
</organism>
<keyword evidence="8 12" id="KW-0798">TonB box</keyword>
<sequence length="781" mass="85866">MKRFRDTFKATAVAATMLASPWWCAAAQAQDTPAGQAGADNAPADGTIVVTATRRAERVSDVPASIAAYSREKMDDQGVRSVEDITRLTPGLNFRRESRFSGSNTNISIRGIQSTDGAATTGIYIDDVPIQSRAVGFSSANTYPKVFDLERVEVLRGPQGTLFGAGAEGGAVRFITPQPGLEDYSAYGRSEIATTRGGATSYEAGAALGGPIARGKLGFRASAWYRKDGGWVDRMDRDSGTILDKNANSQDTLVLRAALAWEPAENLRITPSLFYQRQEIDDTSGYWEELTDREGGEFRNGYRQAQPQKDRFYLPSLNVEWDIGPVQLVSTTSWFNRNQDETRDYTNFDAELVVPGNPYPTLDGQIATGFFGDRQRNFTQELRAQFDNGGPFNVVIGGFYSTERQTAYQRNRDEYIDTLIQNAYGFGIETFFGTGYLDDYYIYDSTTFTRTRQVAGFGEINYELTDNVTVLAGVRVADIKVTHDQYAEGPFGGGVIDTEGSASETAVTPRFGIKWQAAPDTMLYTTIAKGFRPGGAQTQVPSLCDVDVQNLGYDQSPDTYDSDSVWSYEAGAKSALFGNKLTMEASAFHIKWEDIQTSLYLPSCGSSFIANTGKASSNGFDLSLQGRPVEGLTLGAVVGFVDAKFDQDITVSDNTIIVEDGQYVYNGPRWTFTLSGEYAFPLLSPDRDGYARFDYSYGAKAPKPNPNTYDYDPMITNADETNVLNLRAGVKHGPVDVSVFVNNVTDSHPRLGRYRLFYGSPLLTNSTLRPRTFGITAAYRY</sequence>
<dbReference type="SUPFAM" id="SSF56935">
    <property type="entry name" value="Porins"/>
    <property type="match status" value="1"/>
</dbReference>
<feature type="domain" description="TonB-dependent receptor-like beta-barrel" evidence="14">
    <location>
        <begin position="336"/>
        <end position="744"/>
    </location>
</feature>
<evidence type="ECO:0000256" key="3">
    <source>
        <dbReference type="ARBA" id="ARBA00022452"/>
    </source>
</evidence>
<dbReference type="InterPro" id="IPR039426">
    <property type="entry name" value="TonB-dep_rcpt-like"/>
</dbReference>
<keyword evidence="9 11" id="KW-0472">Membrane</keyword>
<evidence type="ECO:0000256" key="12">
    <source>
        <dbReference type="RuleBase" id="RU003357"/>
    </source>
</evidence>
<evidence type="ECO:0000313" key="16">
    <source>
        <dbReference type="EMBL" id="RKF19380.1"/>
    </source>
</evidence>
<protein>
    <submittedName>
        <fullName evidence="16">TonB-dependent receptor</fullName>
    </submittedName>
</protein>
<dbReference type="EMBL" id="RAPF01000006">
    <property type="protein sequence ID" value="RKF19380.1"/>
    <property type="molecule type" value="Genomic_DNA"/>
</dbReference>
<keyword evidence="16" id="KW-0675">Receptor</keyword>
<comment type="subcellular location">
    <subcellularLocation>
        <location evidence="1 11">Cell outer membrane</location>
        <topology evidence="1 11">Multi-pass membrane protein</topology>
    </subcellularLocation>
</comment>
<comment type="caution">
    <text evidence="16">The sequence shown here is derived from an EMBL/GenBank/DDBJ whole genome shotgun (WGS) entry which is preliminary data.</text>
</comment>
<keyword evidence="2 11" id="KW-0813">Transport</keyword>
<dbReference type="PANTHER" id="PTHR32552">
    <property type="entry name" value="FERRICHROME IRON RECEPTOR-RELATED"/>
    <property type="match status" value="1"/>
</dbReference>
<dbReference type="InterPro" id="IPR000531">
    <property type="entry name" value="Beta-barrel_TonB"/>
</dbReference>
<evidence type="ECO:0000256" key="7">
    <source>
        <dbReference type="ARBA" id="ARBA00023065"/>
    </source>
</evidence>
<evidence type="ECO:0000256" key="9">
    <source>
        <dbReference type="ARBA" id="ARBA00023136"/>
    </source>
</evidence>
<evidence type="ECO:0000256" key="10">
    <source>
        <dbReference type="ARBA" id="ARBA00023237"/>
    </source>
</evidence>
<keyword evidence="17" id="KW-1185">Reference proteome</keyword>